<name>A0A1J6IDK1_9HYPH</name>
<dbReference type="AlphaFoldDB" id="A0A1J6IDK1"/>
<proteinExistence type="predicted"/>
<comment type="caution">
    <text evidence="1">The sequence shown here is derived from an EMBL/GenBank/DDBJ whole genome shotgun (WGS) entry which is preliminary data.</text>
</comment>
<gene>
    <name evidence="1" type="ORF">BLA27_12910</name>
</gene>
<keyword evidence="2" id="KW-1185">Reference proteome</keyword>
<sequence length="71" mass="8023">MLGPLTDPVIHSGEHIWNDARERLTAVQVKEDEDQNHTSYSRSIEFKVLEFLGQKKAAGQIPTMLETAEKS</sequence>
<organism evidence="1 2">
    <name type="scientific">Brucella cytisi</name>
    <dbReference type="NCBI Taxonomy" id="407152"/>
    <lineage>
        <taxon>Bacteria</taxon>
        <taxon>Pseudomonadati</taxon>
        <taxon>Pseudomonadota</taxon>
        <taxon>Alphaproteobacteria</taxon>
        <taxon>Hyphomicrobiales</taxon>
        <taxon>Brucellaceae</taxon>
        <taxon>Brucella/Ochrobactrum group</taxon>
        <taxon>Brucella</taxon>
    </lineage>
</organism>
<protein>
    <submittedName>
        <fullName evidence="1">Uncharacterized protein</fullName>
    </submittedName>
</protein>
<dbReference type="EMBL" id="MOEC01000011">
    <property type="protein sequence ID" value="OIS93152.1"/>
    <property type="molecule type" value="Genomic_DNA"/>
</dbReference>
<accession>A0A1J6IDK1</accession>
<reference evidence="1 2" key="1">
    <citation type="submission" date="2016-10" db="EMBL/GenBank/DDBJ databases">
        <title>The Draft Genome Sequence of the Potato Rhizosphere Bacteria Ochrobactrum sp. IPA7.2.</title>
        <authorList>
            <person name="Gogoleva N.E."/>
            <person name="Khlopko Y.A."/>
            <person name="Burygin G.L."/>
            <person name="Plotnikov A.O."/>
        </authorList>
    </citation>
    <scope>NUCLEOTIDE SEQUENCE [LARGE SCALE GENOMIC DNA]</scope>
    <source>
        <strain evidence="1 2">IPA7.2</strain>
    </source>
</reference>
<evidence type="ECO:0000313" key="2">
    <source>
        <dbReference type="Proteomes" id="UP000182985"/>
    </source>
</evidence>
<evidence type="ECO:0000313" key="1">
    <source>
        <dbReference type="EMBL" id="OIS93152.1"/>
    </source>
</evidence>
<dbReference type="Proteomes" id="UP000182985">
    <property type="component" value="Unassembled WGS sequence"/>
</dbReference>